<keyword evidence="6" id="KW-1185">Reference proteome</keyword>
<reference evidence="5 6" key="1">
    <citation type="journal article" date="2017" name="Antonie Van Leeuwenhoek">
        <title>Rhizobium rhizosphaerae sp. nov., a novel species isolated from rice rhizosphere.</title>
        <authorList>
            <person name="Zhao J.J."/>
            <person name="Zhang J."/>
            <person name="Zhang R.J."/>
            <person name="Zhang C.W."/>
            <person name="Yin H.Q."/>
            <person name="Zhang X.X."/>
        </authorList>
    </citation>
    <scope>NUCLEOTIDE SEQUENCE [LARGE SCALE GENOMIC DNA]</scope>
    <source>
        <strain evidence="5 6">BSs20135</strain>
    </source>
</reference>
<dbReference type="SUPFAM" id="SSF49329">
    <property type="entry name" value="Cu,Zn superoxide dismutase-like"/>
    <property type="match status" value="1"/>
</dbReference>
<organism evidence="5 6">
    <name type="scientific">Paraglaciecola arctica BSs20135</name>
    <dbReference type="NCBI Taxonomy" id="493475"/>
    <lineage>
        <taxon>Bacteria</taxon>
        <taxon>Pseudomonadati</taxon>
        <taxon>Pseudomonadota</taxon>
        <taxon>Gammaproteobacteria</taxon>
        <taxon>Alteromonadales</taxon>
        <taxon>Alteromonadaceae</taxon>
        <taxon>Paraglaciecola</taxon>
    </lineage>
</organism>
<dbReference type="AlphaFoldDB" id="K6XGC9"/>
<keyword evidence="2" id="KW-0186">Copper</keyword>
<dbReference type="STRING" id="493475.GARC_2744"/>
<dbReference type="RefSeq" id="WP_007620849.1">
    <property type="nucleotide sequence ID" value="NZ_BAEO01000037.1"/>
</dbReference>
<dbReference type="GO" id="GO:0004784">
    <property type="term" value="F:superoxide dismutase activity"/>
    <property type="evidence" value="ECO:0007669"/>
    <property type="project" value="UniProtKB-EC"/>
</dbReference>
<dbReference type="Proteomes" id="UP000006327">
    <property type="component" value="Unassembled WGS sequence"/>
</dbReference>
<evidence type="ECO:0000256" key="2">
    <source>
        <dbReference type="RuleBase" id="RU000393"/>
    </source>
</evidence>
<name>K6XGC9_9ALTE</name>
<evidence type="ECO:0000256" key="1">
    <source>
        <dbReference type="ARBA" id="ARBA00010457"/>
    </source>
</evidence>
<dbReference type="eggNOG" id="COG2032">
    <property type="taxonomic scope" value="Bacteria"/>
</dbReference>
<dbReference type="Gene3D" id="2.60.40.200">
    <property type="entry name" value="Superoxide dismutase, copper/zinc binding domain"/>
    <property type="match status" value="1"/>
</dbReference>
<dbReference type="InterPro" id="IPR001424">
    <property type="entry name" value="SOD_Cu_Zn_dom"/>
</dbReference>
<protein>
    <recommendedName>
        <fullName evidence="2">Superoxide dismutase [Cu-Zn]</fullName>
        <ecNumber evidence="2">1.15.1.1</ecNumber>
    </recommendedName>
</protein>
<dbReference type="PROSITE" id="PS00332">
    <property type="entry name" value="SOD_CU_ZN_2"/>
    <property type="match status" value="1"/>
</dbReference>
<comment type="caution">
    <text evidence="5">The sequence shown here is derived from an EMBL/GenBank/DDBJ whole genome shotgun (WGS) entry which is preliminary data.</text>
</comment>
<dbReference type="InterPro" id="IPR036423">
    <property type="entry name" value="SOD-like_Cu/Zn_dom_sf"/>
</dbReference>
<keyword evidence="2 5" id="KW-0560">Oxidoreductase</keyword>
<dbReference type="EMBL" id="BAEO01000037">
    <property type="protein sequence ID" value="GAC19709.1"/>
    <property type="molecule type" value="Genomic_DNA"/>
</dbReference>
<evidence type="ECO:0000313" key="6">
    <source>
        <dbReference type="Proteomes" id="UP000006327"/>
    </source>
</evidence>
<keyword evidence="2" id="KW-0862">Zinc</keyword>
<dbReference type="PROSITE" id="PS00087">
    <property type="entry name" value="SOD_CU_ZN_1"/>
    <property type="match status" value="1"/>
</dbReference>
<feature type="signal peptide" evidence="3">
    <location>
        <begin position="1"/>
        <end position="23"/>
    </location>
</feature>
<comment type="catalytic activity">
    <reaction evidence="2">
        <text>2 superoxide + 2 H(+) = H2O2 + O2</text>
        <dbReference type="Rhea" id="RHEA:20696"/>
        <dbReference type="ChEBI" id="CHEBI:15378"/>
        <dbReference type="ChEBI" id="CHEBI:15379"/>
        <dbReference type="ChEBI" id="CHEBI:16240"/>
        <dbReference type="ChEBI" id="CHEBI:18421"/>
        <dbReference type="EC" id="1.15.1.1"/>
    </reaction>
</comment>
<dbReference type="InterPro" id="IPR024134">
    <property type="entry name" value="SOD_Cu/Zn_/chaperone"/>
</dbReference>
<sequence length="178" mass="18528">MNKYLVTAFLGSISLALSAVSFASDKGQTVTMNDLQSGQSIGSIMVSDYDDDGVVFTPNLSGLTPGIHGFHIHQNGDCSAAIKDGKNVLGGAAGGHFDPENTGKHSVPWSEEGHEGDLPTLFVDENGKATQAFFAPEIELDDIKGRAIMIHAGGDNYSDSPKPLGGGGDRVACGVIHK</sequence>
<comment type="similarity">
    <text evidence="1 2">Belongs to the Cu-Zn superoxide dismutase family.</text>
</comment>
<dbReference type="GO" id="GO:0005507">
    <property type="term" value="F:copper ion binding"/>
    <property type="evidence" value="ECO:0007669"/>
    <property type="project" value="InterPro"/>
</dbReference>
<evidence type="ECO:0000313" key="5">
    <source>
        <dbReference type="EMBL" id="GAC19709.1"/>
    </source>
</evidence>
<comment type="cofactor">
    <cofactor evidence="2">
        <name>Zn(2+)</name>
        <dbReference type="ChEBI" id="CHEBI:29105"/>
    </cofactor>
    <text evidence="2">Binds 1 zinc ion per subunit.</text>
</comment>
<evidence type="ECO:0000256" key="3">
    <source>
        <dbReference type="SAM" id="SignalP"/>
    </source>
</evidence>
<comment type="function">
    <text evidence="2">Destroys radicals which are normally produced within the cells and which are toxic to biological systems.</text>
</comment>
<proteinExistence type="inferred from homology"/>
<dbReference type="OrthoDB" id="5431326at2"/>
<dbReference type="NCBIfam" id="NF007628">
    <property type="entry name" value="PRK10290.1"/>
    <property type="match status" value="1"/>
</dbReference>
<dbReference type="InterPro" id="IPR018152">
    <property type="entry name" value="SOD_Cu/Zn_BS"/>
</dbReference>
<dbReference type="CDD" id="cd00305">
    <property type="entry name" value="Cu-Zn_Superoxide_Dismutase"/>
    <property type="match status" value="1"/>
</dbReference>
<accession>K6XGC9</accession>
<comment type="cofactor">
    <cofactor evidence="2">
        <name>Cu cation</name>
        <dbReference type="ChEBI" id="CHEBI:23378"/>
    </cofactor>
    <text evidence="2">Binds 1 copper ion per subunit.</text>
</comment>
<dbReference type="PANTHER" id="PTHR10003">
    <property type="entry name" value="SUPEROXIDE DISMUTASE CU-ZN -RELATED"/>
    <property type="match status" value="1"/>
</dbReference>
<evidence type="ECO:0000259" key="4">
    <source>
        <dbReference type="Pfam" id="PF00080"/>
    </source>
</evidence>
<keyword evidence="2" id="KW-0479">Metal-binding</keyword>
<gene>
    <name evidence="5" type="primary">sodC</name>
    <name evidence="5" type="ORF">GARC_2744</name>
</gene>
<keyword evidence="3" id="KW-0732">Signal</keyword>
<dbReference type="Pfam" id="PF00080">
    <property type="entry name" value="Sod_Cu"/>
    <property type="match status" value="1"/>
</dbReference>
<dbReference type="EC" id="1.15.1.1" evidence="2"/>
<feature type="chain" id="PRO_5003900296" description="Superoxide dismutase [Cu-Zn]" evidence="3">
    <location>
        <begin position="24"/>
        <end position="178"/>
    </location>
</feature>
<feature type="domain" description="Superoxide dismutase copper/zinc binding" evidence="4">
    <location>
        <begin position="42"/>
        <end position="176"/>
    </location>
</feature>